<dbReference type="EMBL" id="CP119317">
    <property type="protein sequence ID" value="WEK54855.1"/>
    <property type="molecule type" value="Genomic_DNA"/>
</dbReference>
<gene>
    <name evidence="2" type="ORF">P0Y55_01895</name>
</gene>
<proteinExistence type="predicted"/>
<evidence type="ECO:0000313" key="2">
    <source>
        <dbReference type="EMBL" id="WEK54855.1"/>
    </source>
</evidence>
<sequence>MSYAFRLTPNEFQRFEDEDAQLEKCREWGLVSDKATKMKIFNYKGNGLNVPVEIVGYVDYLTAVISFDNGDQHCIHPSYLKEMQASSYGQKQSLQAENEDHADNLVVEDVETVADVAVATDKTAAAQPPFIASPPPSIAATEKPAKKTKSPKLQLPEDKVKMSATIKEFTTVPNHFADTDDEVIIYEDVKILEPETELDTAWSSHSATMKKLELAVGDKLTFDAKIIAKKLTKHPVPYKINNPSKIVKA</sequence>
<evidence type="ECO:0000313" key="3">
    <source>
        <dbReference type="Proteomes" id="UP001178662"/>
    </source>
</evidence>
<feature type="region of interest" description="Disordered" evidence="1">
    <location>
        <begin position="127"/>
        <end position="152"/>
    </location>
</feature>
<organism evidence="2 3">
    <name type="scientific">Candidatus Cohnella colombiensis</name>
    <dbReference type="NCBI Taxonomy" id="3121368"/>
    <lineage>
        <taxon>Bacteria</taxon>
        <taxon>Bacillati</taxon>
        <taxon>Bacillota</taxon>
        <taxon>Bacilli</taxon>
        <taxon>Bacillales</taxon>
        <taxon>Paenibacillaceae</taxon>
        <taxon>Cohnella</taxon>
    </lineage>
</organism>
<dbReference type="Proteomes" id="UP001178662">
    <property type="component" value="Chromosome"/>
</dbReference>
<protein>
    <submittedName>
        <fullName evidence="2">Uncharacterized protein</fullName>
    </submittedName>
</protein>
<reference evidence="2" key="1">
    <citation type="submission" date="2023-03" db="EMBL/GenBank/DDBJ databases">
        <title>Andean soil-derived lignocellulolytic bacterial consortium as a source of novel taxa and putative plastic-active enzymes.</title>
        <authorList>
            <person name="Diaz-Garcia L."/>
            <person name="Chuvochina M."/>
            <person name="Feuerriegel G."/>
            <person name="Bunk B."/>
            <person name="Sproer C."/>
            <person name="Streit W.R."/>
            <person name="Rodriguez L.M."/>
            <person name="Overmann J."/>
            <person name="Jimenez D.J."/>
        </authorList>
    </citation>
    <scope>NUCLEOTIDE SEQUENCE</scope>
    <source>
        <strain evidence="2">MAG 2441</strain>
    </source>
</reference>
<evidence type="ECO:0000256" key="1">
    <source>
        <dbReference type="SAM" id="MobiDB-lite"/>
    </source>
</evidence>
<accession>A0AA95EWP3</accession>
<keyword evidence="3" id="KW-1185">Reference proteome</keyword>
<dbReference type="AlphaFoldDB" id="A0AA95EWP3"/>
<name>A0AA95EWP3_9BACL</name>